<evidence type="ECO:0000313" key="3">
    <source>
        <dbReference type="Ensembl" id="ENSEBUP00000001567.1"/>
    </source>
</evidence>
<protein>
    <recommendedName>
        <fullName evidence="2">Galectin domain-containing protein</fullName>
    </recommendedName>
</protein>
<dbReference type="GO" id="GO:0030246">
    <property type="term" value="F:carbohydrate binding"/>
    <property type="evidence" value="ECO:0007669"/>
    <property type="project" value="UniProtKB-KW"/>
</dbReference>
<proteinExistence type="predicted"/>
<dbReference type="InterPro" id="IPR001079">
    <property type="entry name" value="Galectin_CRD"/>
</dbReference>
<dbReference type="InterPro" id="IPR013320">
    <property type="entry name" value="ConA-like_dom_sf"/>
</dbReference>
<dbReference type="PANTHER" id="PTHR11346:SF147">
    <property type="entry name" value="GALECTIN"/>
    <property type="match status" value="1"/>
</dbReference>
<dbReference type="AlphaFoldDB" id="A0A8C4NAT0"/>
<dbReference type="Ensembl" id="ENSEBUT00000001897.1">
    <property type="protein sequence ID" value="ENSEBUP00000001567.1"/>
    <property type="gene ID" value="ENSEBUG00000001319.1"/>
</dbReference>
<keyword evidence="4" id="KW-1185">Reference proteome</keyword>
<evidence type="ECO:0000256" key="1">
    <source>
        <dbReference type="ARBA" id="ARBA00022734"/>
    </source>
</evidence>
<dbReference type="SUPFAM" id="SSF49899">
    <property type="entry name" value="Concanavalin A-like lectins/glucanases"/>
    <property type="match status" value="1"/>
</dbReference>
<accession>A0A8C4NAT0</accession>
<reference evidence="3" key="1">
    <citation type="submission" date="2025-08" db="UniProtKB">
        <authorList>
            <consortium name="Ensembl"/>
        </authorList>
    </citation>
    <scope>IDENTIFICATION</scope>
</reference>
<evidence type="ECO:0000259" key="2">
    <source>
        <dbReference type="Pfam" id="PF00337"/>
    </source>
</evidence>
<sequence>MQDVHAIEIAGFISLNKVSIENLEKPCDFEKNTKKYAGGVTNQVEMYRSKEPVLLALSEDSSFNCTLAGGIIDREVVLKGYTFATHERIYVLLKEMTSNDIAFQFEVRFDQRKCVINSFECGTWKKELEINHLPFQNNMDFTQVDWHLKEMRMGQTSAWGMARRRPLGYRQKVESVTCCSSACSLTWPDLT</sequence>
<dbReference type="Pfam" id="PF00337">
    <property type="entry name" value="Gal-bind_lectin"/>
    <property type="match status" value="1"/>
</dbReference>
<organism evidence="3 4">
    <name type="scientific">Eptatretus burgeri</name>
    <name type="common">Inshore hagfish</name>
    <dbReference type="NCBI Taxonomy" id="7764"/>
    <lineage>
        <taxon>Eukaryota</taxon>
        <taxon>Metazoa</taxon>
        <taxon>Chordata</taxon>
        <taxon>Craniata</taxon>
        <taxon>Vertebrata</taxon>
        <taxon>Cyclostomata</taxon>
        <taxon>Myxini</taxon>
        <taxon>Myxiniformes</taxon>
        <taxon>Myxinidae</taxon>
        <taxon>Eptatretinae</taxon>
        <taxon>Eptatretus</taxon>
    </lineage>
</organism>
<feature type="domain" description="Galectin" evidence="2">
    <location>
        <begin position="73"/>
        <end position="142"/>
    </location>
</feature>
<dbReference type="Gene3D" id="2.60.120.200">
    <property type="match status" value="1"/>
</dbReference>
<dbReference type="GeneTree" id="ENSGT00930000152747"/>
<dbReference type="PANTHER" id="PTHR11346">
    <property type="entry name" value="GALECTIN"/>
    <property type="match status" value="1"/>
</dbReference>
<keyword evidence="1" id="KW-0430">Lectin</keyword>
<dbReference type="Proteomes" id="UP000694388">
    <property type="component" value="Unplaced"/>
</dbReference>
<dbReference type="InterPro" id="IPR044156">
    <property type="entry name" value="Galectin-like"/>
</dbReference>
<name>A0A8C4NAT0_EPTBU</name>
<reference evidence="3" key="2">
    <citation type="submission" date="2025-09" db="UniProtKB">
        <authorList>
            <consortium name="Ensembl"/>
        </authorList>
    </citation>
    <scope>IDENTIFICATION</scope>
</reference>
<evidence type="ECO:0000313" key="4">
    <source>
        <dbReference type="Proteomes" id="UP000694388"/>
    </source>
</evidence>